<keyword evidence="9 14" id="KW-0472">Membrane</keyword>
<dbReference type="Pfam" id="PF01040">
    <property type="entry name" value="UbiA"/>
    <property type="match status" value="1"/>
</dbReference>
<reference evidence="15" key="2">
    <citation type="submission" date="2020-09" db="EMBL/GenBank/DDBJ databases">
        <authorList>
            <person name="Sun Q."/>
            <person name="Kim S."/>
        </authorList>
    </citation>
    <scope>NUCLEOTIDE SEQUENCE</scope>
    <source>
        <strain evidence="15">KCTC 32437</strain>
    </source>
</reference>
<evidence type="ECO:0000313" key="15">
    <source>
        <dbReference type="EMBL" id="GHA30597.1"/>
    </source>
</evidence>
<keyword evidence="8 14" id="KW-0350">Heme biosynthesis</keyword>
<evidence type="ECO:0000256" key="7">
    <source>
        <dbReference type="ARBA" id="ARBA00022989"/>
    </source>
</evidence>
<evidence type="ECO:0000256" key="11">
    <source>
        <dbReference type="ARBA" id="ARBA00040810"/>
    </source>
</evidence>
<dbReference type="EMBL" id="BMZE01000003">
    <property type="protein sequence ID" value="GHA30597.1"/>
    <property type="molecule type" value="Genomic_DNA"/>
</dbReference>
<dbReference type="InterPro" id="IPR044878">
    <property type="entry name" value="UbiA_sf"/>
</dbReference>
<dbReference type="HAMAP" id="MF_00154">
    <property type="entry name" value="CyoE_CtaB"/>
    <property type="match status" value="1"/>
</dbReference>
<dbReference type="GO" id="GO:0008495">
    <property type="term" value="F:protoheme IX farnesyltransferase activity"/>
    <property type="evidence" value="ECO:0007669"/>
    <property type="project" value="UniProtKB-UniRule"/>
</dbReference>
<feature type="transmembrane region" description="Helical" evidence="14">
    <location>
        <begin position="222"/>
        <end position="239"/>
    </location>
</feature>
<dbReference type="PANTHER" id="PTHR43448:SF7">
    <property type="entry name" value="4-HYDROXYBENZOATE SOLANESYLTRANSFERASE"/>
    <property type="match status" value="1"/>
</dbReference>
<organism evidence="15 16">
    <name type="scientific">Devosia pacifica</name>
    <dbReference type="NCBI Taxonomy" id="1335967"/>
    <lineage>
        <taxon>Bacteria</taxon>
        <taxon>Pseudomonadati</taxon>
        <taxon>Pseudomonadota</taxon>
        <taxon>Alphaproteobacteria</taxon>
        <taxon>Hyphomicrobiales</taxon>
        <taxon>Devosiaceae</taxon>
        <taxon>Devosia</taxon>
    </lineage>
</organism>
<dbReference type="NCBIfam" id="TIGR01473">
    <property type="entry name" value="cyoE_ctaB"/>
    <property type="match status" value="1"/>
</dbReference>
<dbReference type="EC" id="2.5.1.141" evidence="3 14"/>
<feature type="transmembrane region" description="Helical" evidence="14">
    <location>
        <begin position="148"/>
        <end position="167"/>
    </location>
</feature>
<comment type="function">
    <text evidence="14">Converts heme B (protoheme IX) to heme O by substitution of the vinyl group on carbon 2 of heme B porphyrin ring with a hydroxyethyl farnesyl side group.</text>
</comment>
<dbReference type="Gene3D" id="1.10.357.140">
    <property type="entry name" value="UbiA prenyltransferase"/>
    <property type="match status" value="1"/>
</dbReference>
<dbReference type="NCBIfam" id="NF003349">
    <property type="entry name" value="PRK04375.1-2"/>
    <property type="match status" value="1"/>
</dbReference>
<accession>A0A918S9U2</accession>
<dbReference type="PROSITE" id="PS00943">
    <property type="entry name" value="UBIA"/>
    <property type="match status" value="1"/>
</dbReference>
<keyword evidence="16" id="KW-1185">Reference proteome</keyword>
<comment type="caution">
    <text evidence="15">The sequence shown here is derived from an EMBL/GenBank/DDBJ whole genome shotgun (WGS) entry which is preliminary data.</text>
</comment>
<dbReference type="FunFam" id="1.10.357.140:FF:000001">
    <property type="entry name" value="Protoheme IX farnesyltransferase"/>
    <property type="match status" value="1"/>
</dbReference>
<evidence type="ECO:0000256" key="8">
    <source>
        <dbReference type="ARBA" id="ARBA00023133"/>
    </source>
</evidence>
<sequence length="309" mass="33128">MTYIEDSSALTGRQARVEDYLALLKPRVMSLVVFTAFVGLVLAPGNLNPVLAVIAVFCVAVAAGASGALNMWFDADIDAIMSRTANRPIPRGRVSREEALAFGLFLAVASVALMGLATNWAAAALLAFTIFFYVVIYTMWLKRSTPQNIVIGGAAGAFPPMVGWAAVTGTVSLESVIMFAIIFLWTPPHFWALALYKQGDYGAAGVPMMPNVVGESSTRNQIMAYSVILAVIAMAPLATGFAGPIYGIVAGGTGLAFVWYALRLRQASDGAEMRRRARALFRYSLSYLFVVFMALLVDRVATQMLGGML</sequence>
<evidence type="ECO:0000256" key="6">
    <source>
        <dbReference type="ARBA" id="ARBA00022692"/>
    </source>
</evidence>
<evidence type="ECO:0000256" key="9">
    <source>
        <dbReference type="ARBA" id="ARBA00023136"/>
    </source>
</evidence>
<feature type="transmembrane region" description="Helical" evidence="14">
    <location>
        <begin position="123"/>
        <end position="141"/>
    </location>
</feature>
<evidence type="ECO:0000256" key="14">
    <source>
        <dbReference type="HAMAP-Rule" id="MF_00154"/>
    </source>
</evidence>
<evidence type="ECO:0000256" key="3">
    <source>
        <dbReference type="ARBA" id="ARBA00012292"/>
    </source>
</evidence>
<dbReference type="InterPro" id="IPR000537">
    <property type="entry name" value="UbiA_prenyltransferase"/>
</dbReference>
<evidence type="ECO:0000256" key="2">
    <source>
        <dbReference type="ARBA" id="ARBA00004919"/>
    </source>
</evidence>
<gene>
    <name evidence="14 15" type="primary">ctaB</name>
    <name evidence="15" type="ORF">GCM10007989_28080</name>
</gene>
<evidence type="ECO:0000256" key="5">
    <source>
        <dbReference type="ARBA" id="ARBA00022679"/>
    </source>
</evidence>
<evidence type="ECO:0000256" key="12">
    <source>
        <dbReference type="ARBA" id="ARBA00042475"/>
    </source>
</evidence>
<dbReference type="AlphaFoldDB" id="A0A918S9U2"/>
<evidence type="ECO:0000256" key="4">
    <source>
        <dbReference type="ARBA" id="ARBA00022475"/>
    </source>
</evidence>
<feature type="transmembrane region" description="Helical" evidence="14">
    <location>
        <begin position="283"/>
        <end position="301"/>
    </location>
</feature>
<comment type="similarity">
    <text evidence="14">Belongs to the UbiA prenyltransferase family. Protoheme IX farnesyltransferase subfamily.</text>
</comment>
<dbReference type="CDD" id="cd13957">
    <property type="entry name" value="PT_UbiA_Cox10"/>
    <property type="match status" value="1"/>
</dbReference>
<comment type="subcellular location">
    <subcellularLocation>
        <location evidence="1 14">Cell membrane</location>
        <topology evidence="1 14">Multi-pass membrane protein</topology>
    </subcellularLocation>
</comment>
<feature type="transmembrane region" description="Helical" evidence="14">
    <location>
        <begin position="245"/>
        <end position="262"/>
    </location>
</feature>
<proteinExistence type="inferred from homology"/>
<dbReference type="InterPro" id="IPR030470">
    <property type="entry name" value="UbiA_prenylTrfase_CS"/>
</dbReference>
<dbReference type="PANTHER" id="PTHR43448">
    <property type="entry name" value="PROTOHEME IX FARNESYLTRANSFERASE, MITOCHONDRIAL"/>
    <property type="match status" value="1"/>
</dbReference>
<dbReference type="GO" id="GO:0048034">
    <property type="term" value="P:heme O biosynthetic process"/>
    <property type="evidence" value="ECO:0007669"/>
    <property type="project" value="UniProtKB-UniRule"/>
</dbReference>
<dbReference type="InterPro" id="IPR006369">
    <property type="entry name" value="Protohaem_IX_farnesylTrfase"/>
</dbReference>
<evidence type="ECO:0000256" key="10">
    <source>
        <dbReference type="ARBA" id="ARBA00030253"/>
    </source>
</evidence>
<reference evidence="15" key="1">
    <citation type="journal article" date="2014" name="Int. J. Syst. Evol. Microbiol.">
        <title>Complete genome sequence of Corynebacterium casei LMG S-19264T (=DSM 44701T), isolated from a smear-ripened cheese.</title>
        <authorList>
            <consortium name="US DOE Joint Genome Institute (JGI-PGF)"/>
            <person name="Walter F."/>
            <person name="Albersmeier A."/>
            <person name="Kalinowski J."/>
            <person name="Ruckert C."/>
        </authorList>
    </citation>
    <scope>NUCLEOTIDE SEQUENCE</scope>
    <source>
        <strain evidence="15">KCTC 32437</strain>
    </source>
</reference>
<keyword evidence="6 14" id="KW-0812">Transmembrane</keyword>
<keyword evidence="5 14" id="KW-0808">Transferase</keyword>
<keyword evidence="7 14" id="KW-1133">Transmembrane helix</keyword>
<protein>
    <recommendedName>
        <fullName evidence="11 14">Protoheme IX farnesyltransferase</fullName>
        <ecNumber evidence="3 14">2.5.1.141</ecNumber>
    </recommendedName>
    <alternativeName>
        <fullName evidence="12 14">Heme B farnesyltransferase</fullName>
    </alternativeName>
    <alternativeName>
        <fullName evidence="10 14">Heme O synthase</fullName>
    </alternativeName>
</protein>
<comment type="catalytic activity">
    <reaction evidence="13 14">
        <text>heme b + (2E,6E)-farnesyl diphosphate + H2O = Fe(II)-heme o + diphosphate</text>
        <dbReference type="Rhea" id="RHEA:28070"/>
        <dbReference type="ChEBI" id="CHEBI:15377"/>
        <dbReference type="ChEBI" id="CHEBI:33019"/>
        <dbReference type="ChEBI" id="CHEBI:60344"/>
        <dbReference type="ChEBI" id="CHEBI:60530"/>
        <dbReference type="ChEBI" id="CHEBI:175763"/>
        <dbReference type="EC" id="2.5.1.141"/>
    </reaction>
</comment>
<dbReference type="GO" id="GO:0005886">
    <property type="term" value="C:plasma membrane"/>
    <property type="evidence" value="ECO:0007669"/>
    <property type="project" value="UniProtKB-SubCell"/>
</dbReference>
<feature type="transmembrane region" description="Helical" evidence="14">
    <location>
        <begin position="28"/>
        <end position="45"/>
    </location>
</feature>
<feature type="transmembrane region" description="Helical" evidence="14">
    <location>
        <begin position="51"/>
        <end position="73"/>
    </location>
</feature>
<evidence type="ECO:0000313" key="16">
    <source>
        <dbReference type="Proteomes" id="UP000646579"/>
    </source>
</evidence>
<comment type="pathway">
    <text evidence="2 14">Porphyrin-containing compound metabolism; heme O biosynthesis; heme O from protoheme: step 1/1.</text>
</comment>
<feature type="transmembrane region" description="Helical" evidence="14">
    <location>
        <begin position="173"/>
        <end position="196"/>
    </location>
</feature>
<evidence type="ECO:0000256" key="13">
    <source>
        <dbReference type="ARBA" id="ARBA00047690"/>
    </source>
</evidence>
<dbReference type="Proteomes" id="UP000646579">
    <property type="component" value="Unassembled WGS sequence"/>
</dbReference>
<keyword evidence="4 14" id="KW-1003">Cell membrane</keyword>
<comment type="miscellaneous">
    <text evidence="14">Carbon 2 of the heme B porphyrin ring is defined according to the Fischer nomenclature.</text>
</comment>
<evidence type="ECO:0000256" key="1">
    <source>
        <dbReference type="ARBA" id="ARBA00004651"/>
    </source>
</evidence>
<feature type="transmembrane region" description="Helical" evidence="14">
    <location>
        <begin position="99"/>
        <end position="117"/>
    </location>
</feature>
<name>A0A918S9U2_9HYPH</name>